<dbReference type="Gene3D" id="2.130.10.10">
    <property type="entry name" value="YVTN repeat-like/Quinoprotein amine dehydrogenase"/>
    <property type="match status" value="2"/>
</dbReference>
<keyword evidence="2" id="KW-1185">Reference proteome</keyword>
<dbReference type="InterPro" id="IPR011045">
    <property type="entry name" value="N2O_reductase_N"/>
</dbReference>
<dbReference type="Proteomes" id="UP000541185">
    <property type="component" value="Unassembled WGS sequence"/>
</dbReference>
<sequence length="357" mass="38889">MRKLLEEGRTSGRKRRKGSAKDAKKTWYGFPLRLLRSFCVFCVRKSAFIFVFLAVPAFAGQVYVSSEKDNAMAVVDPVKMEVTGSVALCKRPRHMQLTPDKQRMLIACGDDHRVIVWDLASGKTVDRLDVGEDPEAFDLSPDGKTLYVSNEDSSALTAFDLATRKKAFEVKVGAEPEGVKASPDGKVVYVTSEVANMVHVIDVANRKLLKSIPVGKRPRRFILAGRELWVSNELDAAVSIIDTGELAVKGRIAFLPPGMRSEDVTPVGMALSPDGKTAYVGLGRANHVAVVDVASRQVRAYVLVGKRAWGLTVSPDGGRLYVANGLSDDMTIIDTASLKPLKTVRVGRVPYGIVVTE</sequence>
<dbReference type="SUPFAM" id="SSF50974">
    <property type="entry name" value="Nitrous oxide reductase, N-terminal domain"/>
    <property type="match status" value="1"/>
</dbReference>
<dbReference type="InterPro" id="IPR019405">
    <property type="entry name" value="Lactonase_7-beta_prop"/>
</dbReference>
<proteinExistence type="predicted"/>
<organism evidence="1 2">
    <name type="scientific">Ramlibacter agri</name>
    <dbReference type="NCBI Taxonomy" id="2728837"/>
    <lineage>
        <taxon>Bacteria</taxon>
        <taxon>Pseudomonadati</taxon>
        <taxon>Pseudomonadota</taxon>
        <taxon>Betaproteobacteria</taxon>
        <taxon>Burkholderiales</taxon>
        <taxon>Comamonadaceae</taxon>
        <taxon>Ramlibacter</taxon>
    </lineage>
</organism>
<dbReference type="InterPro" id="IPR015943">
    <property type="entry name" value="WD40/YVTN_repeat-like_dom_sf"/>
</dbReference>
<accession>A0A848H7Z5</accession>
<dbReference type="Pfam" id="PF10282">
    <property type="entry name" value="Lactonase"/>
    <property type="match status" value="1"/>
</dbReference>
<dbReference type="AlphaFoldDB" id="A0A848H7Z5"/>
<dbReference type="InterPro" id="IPR022456">
    <property type="entry name" value="PQQ_b_propeller"/>
</dbReference>
<dbReference type="PANTHER" id="PTHR47197:SF3">
    <property type="entry name" value="DIHYDRO-HEME D1 DEHYDROGENASE"/>
    <property type="match status" value="1"/>
</dbReference>
<comment type="caution">
    <text evidence="1">The sequence shown here is derived from an EMBL/GenBank/DDBJ whole genome shotgun (WGS) entry which is preliminary data.</text>
</comment>
<dbReference type="NCBIfam" id="TIGR03866">
    <property type="entry name" value="PQQ_ABC_repeats"/>
    <property type="match status" value="1"/>
</dbReference>
<reference evidence="1 2" key="1">
    <citation type="submission" date="2020-04" db="EMBL/GenBank/DDBJ databases">
        <title>Ramlibacter sp. G-1-2-2 isolated from soil.</title>
        <authorList>
            <person name="Dahal R.H."/>
        </authorList>
    </citation>
    <scope>NUCLEOTIDE SEQUENCE [LARGE SCALE GENOMIC DNA]</scope>
    <source>
        <strain evidence="1 2">G-1-2-2</strain>
    </source>
</reference>
<gene>
    <name evidence="1" type="ORF">HHL11_22820</name>
</gene>
<name>A0A848H7Z5_9BURK</name>
<evidence type="ECO:0000313" key="2">
    <source>
        <dbReference type="Proteomes" id="UP000541185"/>
    </source>
</evidence>
<dbReference type="InterPro" id="IPR051200">
    <property type="entry name" value="Host-pathogen_enzymatic-act"/>
</dbReference>
<dbReference type="NCBIfam" id="TIGR02276">
    <property type="entry name" value="beta_rpt_yvtn"/>
    <property type="match status" value="4"/>
</dbReference>
<dbReference type="PANTHER" id="PTHR47197">
    <property type="entry name" value="PROTEIN NIRF"/>
    <property type="match status" value="1"/>
</dbReference>
<dbReference type="EMBL" id="JABBFX010000002">
    <property type="protein sequence ID" value="NML46597.1"/>
    <property type="molecule type" value="Genomic_DNA"/>
</dbReference>
<dbReference type="InterPro" id="IPR011964">
    <property type="entry name" value="YVTN_b-propeller_repeat"/>
</dbReference>
<evidence type="ECO:0000313" key="1">
    <source>
        <dbReference type="EMBL" id="NML46597.1"/>
    </source>
</evidence>
<protein>
    <submittedName>
        <fullName evidence="1">PQQ-dependent catabolism-associated beta-propeller protein</fullName>
    </submittedName>
</protein>